<comment type="catalytic activity">
    <reaction evidence="5">
        <text>pretRNA = a 3'-half-tRNA molecule with a 5'-OH end + a 5'-half-tRNA molecule with a 2',3'-cyclic phosphate end + an intron with a 2',3'-cyclic phosphate and a 5'-hydroxyl terminus.</text>
        <dbReference type="EC" id="4.6.1.16"/>
    </reaction>
</comment>
<protein>
    <recommendedName>
        <fullName evidence="2">tRNA-intron lyase</fullName>
        <ecNumber evidence="2">4.6.1.16</ecNumber>
    </recommendedName>
</protein>
<gene>
    <name evidence="9" type="ORF">A9F13_19g00704</name>
</gene>
<dbReference type="InterPro" id="IPR016690">
    <property type="entry name" value="TSEN34"/>
</dbReference>
<reference evidence="9 10" key="1">
    <citation type="submission" date="2017-04" db="EMBL/GenBank/DDBJ databases">
        <title>Draft genome of the yeast Clavispora lusitaniae type strain CBS 6936.</title>
        <authorList>
            <person name="Durrens P."/>
            <person name="Klopp C."/>
            <person name="Biteau N."/>
            <person name="Fitton-Ouhabi V."/>
            <person name="Dementhon K."/>
            <person name="Accoceberry I."/>
            <person name="Sherman D.J."/>
            <person name="Noel T."/>
        </authorList>
    </citation>
    <scope>NUCLEOTIDE SEQUENCE [LARGE SCALE GENOMIC DNA]</scope>
    <source>
        <strain evidence="9 10">CBS 6936</strain>
    </source>
</reference>
<keyword evidence="3" id="KW-0819">tRNA processing</keyword>
<dbReference type="PANTHER" id="PTHR13070">
    <property type="entry name" value="TRNA-SPLICING ENDONUCLEASE SUBUNIT SEN34-RELATED"/>
    <property type="match status" value="1"/>
</dbReference>
<dbReference type="Gene3D" id="3.40.1350.10">
    <property type="match status" value="1"/>
</dbReference>
<dbReference type="GO" id="GO:0000214">
    <property type="term" value="C:tRNA-intron endonuclease complex"/>
    <property type="evidence" value="ECO:0007669"/>
    <property type="project" value="InterPro"/>
</dbReference>
<dbReference type="PANTHER" id="PTHR13070:SF0">
    <property type="entry name" value="TRNA-SPLICING ENDONUCLEASE SUBUNIT SEN34"/>
    <property type="match status" value="1"/>
</dbReference>
<keyword evidence="9" id="KW-0540">Nuclease</keyword>
<dbReference type="GO" id="GO:0000213">
    <property type="term" value="F:tRNA-intron lyase activity"/>
    <property type="evidence" value="ECO:0007669"/>
    <property type="project" value="UniProtKB-EC"/>
</dbReference>
<proteinExistence type="inferred from homology"/>
<keyword evidence="9" id="KW-0255">Endonuclease</keyword>
<dbReference type="KEGG" id="clus:A9F13_19g00704"/>
<dbReference type="AlphaFoldDB" id="A0AA91PW70"/>
<dbReference type="InterPro" id="IPR036167">
    <property type="entry name" value="tRNA_intron_Endo_cat-like_sf"/>
</dbReference>
<keyword evidence="9" id="KW-0378">Hydrolase</keyword>
<dbReference type="PIRSF" id="PIRSF017250">
    <property type="entry name" value="tRNA_splic_SEN34"/>
    <property type="match status" value="1"/>
</dbReference>
<dbReference type="CDD" id="cd22363">
    <property type="entry name" value="tRNA-intron_lyase_C"/>
    <property type="match status" value="1"/>
</dbReference>
<dbReference type="GO" id="GO:0000379">
    <property type="term" value="P:tRNA-type intron splice site recognition and cleavage"/>
    <property type="evidence" value="ECO:0007669"/>
    <property type="project" value="InterPro"/>
</dbReference>
<dbReference type="EC" id="4.6.1.16" evidence="2"/>
<evidence type="ECO:0000256" key="4">
    <source>
        <dbReference type="ARBA" id="ARBA00023239"/>
    </source>
</evidence>
<dbReference type="SUPFAM" id="SSF53032">
    <property type="entry name" value="tRNA-intron endonuclease catalytic domain-like"/>
    <property type="match status" value="1"/>
</dbReference>
<dbReference type="InterPro" id="IPR011856">
    <property type="entry name" value="tRNA_endonuc-like_dom_sf"/>
</dbReference>
<dbReference type="Pfam" id="PF26577">
    <property type="entry name" value="TSEN34_N"/>
    <property type="match status" value="1"/>
</dbReference>
<accession>A0AA91PW70</accession>
<evidence type="ECO:0000259" key="8">
    <source>
        <dbReference type="Pfam" id="PF26577"/>
    </source>
</evidence>
<dbReference type="Pfam" id="PF01974">
    <property type="entry name" value="tRNA_int_endo"/>
    <property type="match status" value="1"/>
</dbReference>
<dbReference type="InterPro" id="IPR059049">
    <property type="entry name" value="TSEN34_N"/>
</dbReference>
<evidence type="ECO:0000256" key="5">
    <source>
        <dbReference type="ARBA" id="ARBA00034031"/>
    </source>
</evidence>
<name>A0AA91PW70_CLALS</name>
<sequence>MIHLQVVHGTVLVFDVEIVARIRSLGIVGVLVGTLPKAPQQNVFLGLPLQLSTYEACWLVAHGHAQFVDALKYNEIIASNISIDETEGRIGDAPIQYAVTPNSFPSLTDVDISPAVLSNSDFLAMQQVAPDFAAKFSAFCYLRNLDYYLMPGLRFGGVFVAYPGDPLKFHSHLIVKVLAPGQKIDLLELVTSGRLATAVKKAWVLMDEKPQVQKKEPVLDTQGNTRAFSIEWAGFG</sequence>
<evidence type="ECO:0000259" key="7">
    <source>
        <dbReference type="Pfam" id="PF01974"/>
    </source>
</evidence>
<evidence type="ECO:0000313" key="9">
    <source>
        <dbReference type="EMBL" id="OVF06667.1"/>
    </source>
</evidence>
<dbReference type="InterPro" id="IPR006677">
    <property type="entry name" value="tRNA_intron_Endonuc_cat-like"/>
</dbReference>
<organism evidence="9 10">
    <name type="scientific">Clavispora lusitaniae</name>
    <name type="common">Candida lusitaniae</name>
    <dbReference type="NCBI Taxonomy" id="36911"/>
    <lineage>
        <taxon>Eukaryota</taxon>
        <taxon>Fungi</taxon>
        <taxon>Dikarya</taxon>
        <taxon>Ascomycota</taxon>
        <taxon>Saccharomycotina</taxon>
        <taxon>Pichiomycetes</taxon>
        <taxon>Metschnikowiaceae</taxon>
        <taxon>Clavispora</taxon>
    </lineage>
</organism>
<dbReference type="Proteomes" id="UP000195602">
    <property type="component" value="Unassembled WGS sequence"/>
</dbReference>
<dbReference type="GO" id="GO:0003676">
    <property type="term" value="F:nucleic acid binding"/>
    <property type="evidence" value="ECO:0007669"/>
    <property type="project" value="InterPro"/>
</dbReference>
<comment type="caution">
    <text evidence="9">The sequence shown here is derived from an EMBL/GenBank/DDBJ whole genome shotgun (WGS) entry which is preliminary data.</text>
</comment>
<feature type="active site" evidence="6">
    <location>
        <position position="201"/>
    </location>
</feature>
<keyword evidence="4" id="KW-0456">Lyase</keyword>
<dbReference type="EMBL" id="LYUB02000019">
    <property type="protein sequence ID" value="OVF06667.1"/>
    <property type="molecule type" value="Genomic_DNA"/>
</dbReference>
<comment type="similarity">
    <text evidence="1">Belongs to the tRNA-intron endonuclease family.</text>
</comment>
<feature type="active site" evidence="6">
    <location>
        <position position="170"/>
    </location>
</feature>
<evidence type="ECO:0000256" key="6">
    <source>
        <dbReference type="PIRSR" id="PIRSR017250-50"/>
    </source>
</evidence>
<evidence type="ECO:0000256" key="3">
    <source>
        <dbReference type="ARBA" id="ARBA00022694"/>
    </source>
</evidence>
<evidence type="ECO:0000256" key="1">
    <source>
        <dbReference type="ARBA" id="ARBA00008078"/>
    </source>
</evidence>
<evidence type="ECO:0000256" key="2">
    <source>
        <dbReference type="ARBA" id="ARBA00012573"/>
    </source>
</evidence>
<evidence type="ECO:0000313" key="10">
    <source>
        <dbReference type="Proteomes" id="UP000195602"/>
    </source>
</evidence>
<feature type="domain" description="tRNA intron endonuclease catalytic" evidence="7">
    <location>
        <begin position="132"/>
        <end position="206"/>
    </location>
</feature>
<feature type="active site" evidence="6">
    <location>
        <position position="162"/>
    </location>
</feature>
<feature type="domain" description="TSEN34 N-terminal" evidence="8">
    <location>
        <begin position="2"/>
        <end position="69"/>
    </location>
</feature>